<feature type="chain" id="PRO_5021747284" description="Beta/gamma crystallin" evidence="1">
    <location>
        <begin position="28"/>
        <end position="105"/>
    </location>
</feature>
<name>A0A543I4D5_9MICO</name>
<reference evidence="2 3" key="1">
    <citation type="submission" date="2019-06" db="EMBL/GenBank/DDBJ databases">
        <title>Sequencing the genomes of 1000 actinobacteria strains.</title>
        <authorList>
            <person name="Klenk H.-P."/>
        </authorList>
    </citation>
    <scope>NUCLEOTIDE SEQUENCE [LARGE SCALE GENOMIC DNA]</scope>
    <source>
        <strain evidence="2 3">DSM 18031</strain>
    </source>
</reference>
<evidence type="ECO:0008006" key="4">
    <source>
        <dbReference type="Google" id="ProtNLM"/>
    </source>
</evidence>
<comment type="caution">
    <text evidence="2">The sequence shown here is derived from an EMBL/GenBank/DDBJ whole genome shotgun (WGS) entry which is preliminary data.</text>
</comment>
<feature type="signal peptide" evidence="1">
    <location>
        <begin position="1"/>
        <end position="27"/>
    </location>
</feature>
<dbReference type="Proteomes" id="UP000318331">
    <property type="component" value="Unassembled WGS sequence"/>
</dbReference>
<organism evidence="2 3">
    <name type="scientific">Klugiella xanthotipulae</name>
    <dbReference type="NCBI Taxonomy" id="244735"/>
    <lineage>
        <taxon>Bacteria</taxon>
        <taxon>Bacillati</taxon>
        <taxon>Actinomycetota</taxon>
        <taxon>Actinomycetes</taxon>
        <taxon>Micrococcales</taxon>
        <taxon>Microbacteriaceae</taxon>
        <taxon>Klugiella</taxon>
    </lineage>
</organism>
<evidence type="ECO:0000313" key="3">
    <source>
        <dbReference type="Proteomes" id="UP000318331"/>
    </source>
</evidence>
<dbReference type="EMBL" id="VFPN01000001">
    <property type="protein sequence ID" value="TQM65340.1"/>
    <property type="molecule type" value="Genomic_DNA"/>
</dbReference>
<accession>A0A543I4D5</accession>
<proteinExistence type="predicted"/>
<keyword evidence="3" id="KW-1185">Reference proteome</keyword>
<dbReference type="AlphaFoldDB" id="A0A543I4D5"/>
<evidence type="ECO:0000313" key="2">
    <source>
        <dbReference type="EMBL" id="TQM65340.1"/>
    </source>
</evidence>
<gene>
    <name evidence="2" type="ORF">FB466_0137</name>
</gene>
<protein>
    <recommendedName>
        <fullName evidence="4">Beta/gamma crystallin</fullName>
    </recommendedName>
</protein>
<evidence type="ECO:0000256" key="1">
    <source>
        <dbReference type="SAM" id="SignalP"/>
    </source>
</evidence>
<keyword evidence="1" id="KW-0732">Signal</keyword>
<sequence length="105" mass="10827">MKRTKLVTTVAVTVALCLGGGAAPASAVDCTMTQLVNTSAKILVSVNACSSGSKLRAFKQYYSSDASNAYVSTTYGAWASQKGALSSASLPTGKFHKINGVNFNL</sequence>